<dbReference type="RefSeq" id="WP_343764186.1">
    <property type="nucleotide sequence ID" value="NZ_BAAACG010000019.1"/>
</dbReference>
<dbReference type="InterPro" id="IPR001448">
    <property type="entry name" value="SASP_alpha/beta-type"/>
</dbReference>
<dbReference type="Pfam" id="PF00269">
    <property type="entry name" value="SASP"/>
    <property type="match status" value="1"/>
</dbReference>
<comment type="function">
    <text evidence="1">SASP are bound to spore DNA. They are double-stranded DNA-binding proteins that cause DNA to change to an a-like conformation. They protect the DNA backbone from chemical and enzymatic cleavage and are thus involved in dormant spore's high resistance to UV light.</text>
</comment>
<dbReference type="PANTHER" id="PTHR36107:SF1">
    <property type="entry name" value="SMALL, ACID-SOLUBLE SPORE PROTEIN A"/>
    <property type="match status" value="1"/>
</dbReference>
<reference evidence="3 4" key="1">
    <citation type="journal article" date="2019" name="Int. J. Syst. Evol. Microbiol.">
        <title>The Global Catalogue of Microorganisms (GCM) 10K type strain sequencing project: providing services to taxonomists for standard genome sequencing and annotation.</title>
        <authorList>
            <consortium name="The Broad Institute Genomics Platform"/>
            <consortium name="The Broad Institute Genome Sequencing Center for Infectious Disease"/>
            <person name="Wu L."/>
            <person name="Ma J."/>
        </authorList>
    </citation>
    <scope>NUCLEOTIDE SEQUENCE [LARGE SCALE GENOMIC DNA]</scope>
    <source>
        <strain evidence="3 4">JCM 1407</strain>
    </source>
</reference>
<keyword evidence="4" id="KW-1185">Reference proteome</keyword>
<organism evidence="3 4">
    <name type="scientific">Clostridium oceanicum</name>
    <dbReference type="NCBI Taxonomy" id="1543"/>
    <lineage>
        <taxon>Bacteria</taxon>
        <taxon>Bacillati</taxon>
        <taxon>Bacillota</taxon>
        <taxon>Clostridia</taxon>
        <taxon>Eubacteriales</taxon>
        <taxon>Clostridiaceae</taxon>
        <taxon>Clostridium</taxon>
    </lineage>
</organism>
<dbReference type="Gene3D" id="6.10.10.80">
    <property type="entry name" value="Small, acid-soluble spore protein, alpha/beta type-like"/>
    <property type="match status" value="1"/>
</dbReference>
<dbReference type="PANTHER" id="PTHR36107">
    <property type="entry name" value="SMALL, ACID-SOLUBLE SPORE PROTEIN A"/>
    <property type="match status" value="1"/>
</dbReference>
<dbReference type="InterPro" id="IPR050847">
    <property type="entry name" value="SASP_DNA-binding"/>
</dbReference>
<evidence type="ECO:0000313" key="3">
    <source>
        <dbReference type="EMBL" id="GAA0747599.1"/>
    </source>
</evidence>
<gene>
    <name evidence="3" type="ORF">GCM10008906_36910</name>
</gene>
<protein>
    <submittedName>
        <fullName evidence="3">Alpha/beta-type small acid-soluble spore protein</fullName>
    </submittedName>
</protein>
<evidence type="ECO:0000256" key="1">
    <source>
        <dbReference type="ARBA" id="ARBA00003863"/>
    </source>
</evidence>
<keyword evidence="2" id="KW-0749">Sporulation</keyword>
<name>A0ABN1JVQ1_9CLOT</name>
<proteinExistence type="predicted"/>
<dbReference type="InterPro" id="IPR038300">
    <property type="entry name" value="SASP_sf_alpha/beta"/>
</dbReference>
<comment type="caution">
    <text evidence="3">The sequence shown here is derived from an EMBL/GenBank/DDBJ whole genome shotgun (WGS) entry which is preliminary data.</text>
</comment>
<sequence length="67" mass="7309">MATRSSNKLVVPEAKQGLNKLKMEVANGMGMSDYESVDKGNLTARENGNVGGEMTKRMVEAYENSLK</sequence>
<evidence type="ECO:0000313" key="4">
    <source>
        <dbReference type="Proteomes" id="UP001501510"/>
    </source>
</evidence>
<evidence type="ECO:0000256" key="2">
    <source>
        <dbReference type="ARBA" id="ARBA00022969"/>
    </source>
</evidence>
<dbReference type="EMBL" id="BAAACG010000019">
    <property type="protein sequence ID" value="GAA0747599.1"/>
    <property type="molecule type" value="Genomic_DNA"/>
</dbReference>
<accession>A0ABN1JVQ1</accession>
<dbReference type="Proteomes" id="UP001501510">
    <property type="component" value="Unassembled WGS sequence"/>
</dbReference>